<name>A0ABR3FIG8_9AGAR</name>
<dbReference type="Proteomes" id="UP001465976">
    <property type="component" value="Unassembled WGS sequence"/>
</dbReference>
<protein>
    <submittedName>
        <fullName evidence="1">Uncharacterized protein</fullName>
    </submittedName>
</protein>
<dbReference type="EMBL" id="JBAHYK010000330">
    <property type="protein sequence ID" value="KAL0575160.1"/>
    <property type="molecule type" value="Genomic_DNA"/>
</dbReference>
<evidence type="ECO:0000313" key="2">
    <source>
        <dbReference type="Proteomes" id="UP001465976"/>
    </source>
</evidence>
<organism evidence="1 2">
    <name type="scientific">Marasmius crinis-equi</name>
    <dbReference type="NCBI Taxonomy" id="585013"/>
    <lineage>
        <taxon>Eukaryota</taxon>
        <taxon>Fungi</taxon>
        <taxon>Dikarya</taxon>
        <taxon>Basidiomycota</taxon>
        <taxon>Agaricomycotina</taxon>
        <taxon>Agaricomycetes</taxon>
        <taxon>Agaricomycetidae</taxon>
        <taxon>Agaricales</taxon>
        <taxon>Marasmiineae</taxon>
        <taxon>Marasmiaceae</taxon>
        <taxon>Marasmius</taxon>
    </lineage>
</organism>
<keyword evidence="2" id="KW-1185">Reference proteome</keyword>
<sequence length="164" mass="18514">MQDNRFRYTPKAVLDKAVPRYAYPDQPVVFLDRRPEHCGKPFKEPPISFSTNGVPGPYISHIMTGKSAVDGSNDAIFAHLDWSRINLVRDLPGFPASPAIRISIMMGSERRPITRQELARELALHIYTKIGASKMHEIDTKRLRLVALNLYGTNWVPILAMDTA</sequence>
<reference evidence="1 2" key="1">
    <citation type="submission" date="2024-02" db="EMBL/GenBank/DDBJ databases">
        <title>A draft genome for the cacao thread blight pathogen Marasmius crinis-equi.</title>
        <authorList>
            <person name="Cohen S.P."/>
            <person name="Baruah I.K."/>
            <person name="Amoako-Attah I."/>
            <person name="Bukari Y."/>
            <person name="Meinhardt L.W."/>
            <person name="Bailey B.A."/>
        </authorList>
    </citation>
    <scope>NUCLEOTIDE SEQUENCE [LARGE SCALE GENOMIC DNA]</scope>
    <source>
        <strain evidence="1 2">GH-76</strain>
    </source>
</reference>
<evidence type="ECO:0000313" key="1">
    <source>
        <dbReference type="EMBL" id="KAL0575160.1"/>
    </source>
</evidence>
<accession>A0ABR3FIG8</accession>
<proteinExistence type="predicted"/>
<comment type="caution">
    <text evidence="1">The sequence shown here is derived from an EMBL/GenBank/DDBJ whole genome shotgun (WGS) entry which is preliminary data.</text>
</comment>
<gene>
    <name evidence="1" type="ORF">V5O48_006803</name>
</gene>